<protein>
    <submittedName>
        <fullName evidence="3">N-acetyldiaminopimelate deacetylase</fullName>
        <ecNumber evidence="3">3.5.1.47</ecNumber>
    </submittedName>
</protein>
<dbReference type="AlphaFoldDB" id="A0A645CRK0"/>
<dbReference type="Gene3D" id="3.30.70.360">
    <property type="match status" value="1"/>
</dbReference>
<keyword evidence="1 3" id="KW-0378">Hydrolase</keyword>
<dbReference type="EC" id="3.5.1.47" evidence="3"/>
<evidence type="ECO:0000313" key="3">
    <source>
        <dbReference type="EMBL" id="MPM79342.1"/>
    </source>
</evidence>
<dbReference type="GO" id="GO:0050118">
    <property type="term" value="F:N-acetyldiaminopimelate deacetylase activity"/>
    <property type="evidence" value="ECO:0007669"/>
    <property type="project" value="UniProtKB-EC"/>
</dbReference>
<sequence>MYGALNGASDGISITIRGRQSHGAYPDLGVDAIAIAGQVITALQNVVSRNVSPLDSAVLTLGTIKGGVKGNVIADEVKITGTLRTINPNTRRNVKERIKAIVTNIAESFGGEGKVEFEEGYAALINSSEVVEEIISTVKENFGEEALVIKEMPSLGVEDFSYFIDAAKGAFYHLGCGNVEKNITAPLHNECFDIDEDCLPLGVLTHTLIALRLLEKK</sequence>
<accession>A0A645CRK0</accession>
<dbReference type="SUPFAM" id="SSF53187">
    <property type="entry name" value="Zn-dependent exopeptidases"/>
    <property type="match status" value="1"/>
</dbReference>
<comment type="caution">
    <text evidence="3">The sequence shown here is derived from an EMBL/GenBank/DDBJ whole genome shotgun (WGS) entry which is preliminary data.</text>
</comment>
<dbReference type="FunFam" id="3.30.70.360:FF:000001">
    <property type="entry name" value="N-acetyldiaminopimelate deacetylase"/>
    <property type="match status" value="1"/>
</dbReference>
<organism evidence="3">
    <name type="scientific">bioreactor metagenome</name>
    <dbReference type="NCBI Taxonomy" id="1076179"/>
    <lineage>
        <taxon>unclassified sequences</taxon>
        <taxon>metagenomes</taxon>
        <taxon>ecological metagenomes</taxon>
    </lineage>
</organism>
<dbReference type="PANTHER" id="PTHR11014:SF63">
    <property type="entry name" value="METALLOPEPTIDASE, PUTATIVE (AFU_ORTHOLOGUE AFUA_6G09600)-RELATED"/>
    <property type="match status" value="1"/>
</dbReference>
<dbReference type="EMBL" id="VSSQ01029277">
    <property type="protein sequence ID" value="MPM79342.1"/>
    <property type="molecule type" value="Genomic_DNA"/>
</dbReference>
<dbReference type="Pfam" id="PF07687">
    <property type="entry name" value="M20_dimer"/>
    <property type="match status" value="1"/>
</dbReference>
<dbReference type="SUPFAM" id="SSF55031">
    <property type="entry name" value="Bacterial exopeptidase dimerisation domain"/>
    <property type="match status" value="1"/>
</dbReference>
<proteinExistence type="predicted"/>
<feature type="domain" description="Peptidase M20 dimerisation" evidence="2">
    <location>
        <begin position="11"/>
        <end position="106"/>
    </location>
</feature>
<dbReference type="InterPro" id="IPR036264">
    <property type="entry name" value="Bact_exopeptidase_dim_dom"/>
</dbReference>
<name>A0A645CRK0_9ZZZZ</name>
<reference evidence="3" key="1">
    <citation type="submission" date="2019-08" db="EMBL/GenBank/DDBJ databases">
        <authorList>
            <person name="Kucharzyk K."/>
            <person name="Murdoch R.W."/>
            <person name="Higgins S."/>
            <person name="Loffler F."/>
        </authorList>
    </citation>
    <scope>NUCLEOTIDE SEQUENCE</scope>
</reference>
<dbReference type="InterPro" id="IPR017439">
    <property type="entry name" value="Amidohydrolase"/>
</dbReference>
<gene>
    <name evidence="3" type="primary">ykuR_7</name>
    <name evidence="3" type="ORF">SDC9_126375</name>
</gene>
<evidence type="ECO:0000256" key="1">
    <source>
        <dbReference type="ARBA" id="ARBA00022801"/>
    </source>
</evidence>
<evidence type="ECO:0000259" key="2">
    <source>
        <dbReference type="Pfam" id="PF07687"/>
    </source>
</evidence>
<dbReference type="InterPro" id="IPR011650">
    <property type="entry name" value="Peptidase_M20_dimer"/>
</dbReference>
<dbReference type="PANTHER" id="PTHR11014">
    <property type="entry name" value="PEPTIDASE M20 FAMILY MEMBER"/>
    <property type="match status" value="1"/>
</dbReference>